<proteinExistence type="predicted"/>
<accession>A0AAV9P4F2</accession>
<dbReference type="AlphaFoldDB" id="A0AAV9P4F2"/>
<comment type="caution">
    <text evidence="1">The sequence shown here is derived from an EMBL/GenBank/DDBJ whole genome shotgun (WGS) entry which is preliminary data.</text>
</comment>
<organism evidence="1 2">
    <name type="scientific">Saxophila tyrrhenica</name>
    <dbReference type="NCBI Taxonomy" id="1690608"/>
    <lineage>
        <taxon>Eukaryota</taxon>
        <taxon>Fungi</taxon>
        <taxon>Dikarya</taxon>
        <taxon>Ascomycota</taxon>
        <taxon>Pezizomycotina</taxon>
        <taxon>Dothideomycetes</taxon>
        <taxon>Dothideomycetidae</taxon>
        <taxon>Mycosphaerellales</taxon>
        <taxon>Extremaceae</taxon>
        <taxon>Saxophila</taxon>
    </lineage>
</organism>
<evidence type="ECO:0000313" key="1">
    <source>
        <dbReference type="EMBL" id="KAK5167472.1"/>
    </source>
</evidence>
<dbReference type="GeneID" id="89928507"/>
<dbReference type="RefSeq" id="XP_064657178.1">
    <property type="nucleotide sequence ID" value="XM_064804408.1"/>
</dbReference>
<name>A0AAV9P4F2_9PEZI</name>
<dbReference type="EMBL" id="JAVRRT010000011">
    <property type="protein sequence ID" value="KAK5167472.1"/>
    <property type="molecule type" value="Genomic_DNA"/>
</dbReference>
<dbReference type="Proteomes" id="UP001337655">
    <property type="component" value="Unassembled WGS sequence"/>
</dbReference>
<evidence type="ECO:0000313" key="2">
    <source>
        <dbReference type="Proteomes" id="UP001337655"/>
    </source>
</evidence>
<gene>
    <name evidence="1" type="ORF">LTR77_007171</name>
</gene>
<reference evidence="1 2" key="1">
    <citation type="submission" date="2023-08" db="EMBL/GenBank/DDBJ databases">
        <title>Black Yeasts Isolated from many extreme environments.</title>
        <authorList>
            <person name="Coleine C."/>
            <person name="Stajich J.E."/>
            <person name="Selbmann L."/>
        </authorList>
    </citation>
    <scope>NUCLEOTIDE SEQUENCE [LARGE SCALE GENOMIC DNA]</scope>
    <source>
        <strain evidence="1 2">CCFEE 5935</strain>
    </source>
</reference>
<protein>
    <submittedName>
        <fullName evidence="1">Uncharacterized protein</fullName>
    </submittedName>
</protein>
<sequence>MIVEIVRSYVSSERTRIAVDIRNRSRTKMAVRCCDYTTLPCTLYQLQGNPGSRHGVGSLATSAGNWGQASQQHRLTAELSERPSPNLITSNTTLPSTSSTNTIFTMASHKVTVQFANVQTGKNIDLQIATNGSAHNVYELLTAAGSDLVYVTEIQLLAGRENVTAVVLHDGKQIAKLDGNADNVANIEKTSVKELGIQATKAA</sequence>
<keyword evidence="2" id="KW-1185">Reference proteome</keyword>